<dbReference type="AlphaFoldDB" id="A0A4Z0YAL1"/>
<proteinExistence type="predicted"/>
<evidence type="ECO:0008006" key="3">
    <source>
        <dbReference type="Google" id="ProtNLM"/>
    </source>
</evidence>
<gene>
    <name evidence="1" type="ORF">CAGA_20600</name>
</gene>
<accession>A0A4Z0YAL1</accession>
<dbReference type="Pfam" id="PF09148">
    <property type="entry name" value="DUF1934"/>
    <property type="match status" value="1"/>
</dbReference>
<dbReference type="OrthoDB" id="1680906at2"/>
<sequence length="154" mass="17136">MLENYLISIKGRQKIDNETGEVELTTLGSYVRKGNSKYIVYKEYDAENRNAPKTSVLKIDGNKKVTLMRGGADSTRLILECGKRHLCQYNTGFGNMMIGVFTSRVKSELGDLGGKLEIYYTLDINSNLSSSNELLITVKEANQKDVKNSVAGNQ</sequence>
<keyword evidence="2" id="KW-1185">Reference proteome</keyword>
<name>A0A4Z0YAL1_9FIRM</name>
<protein>
    <recommendedName>
        <fullName evidence="3">Beta-barrel protein YwiB</fullName>
    </recommendedName>
</protein>
<dbReference type="EMBL" id="SRMQ01000010">
    <property type="protein sequence ID" value="TGJ75853.1"/>
    <property type="molecule type" value="Genomic_DNA"/>
</dbReference>
<evidence type="ECO:0000313" key="1">
    <source>
        <dbReference type="EMBL" id="TGJ75853.1"/>
    </source>
</evidence>
<dbReference type="Proteomes" id="UP000297714">
    <property type="component" value="Unassembled WGS sequence"/>
</dbReference>
<dbReference type="SUPFAM" id="SSF50814">
    <property type="entry name" value="Lipocalins"/>
    <property type="match status" value="1"/>
</dbReference>
<dbReference type="Gene3D" id="2.40.128.20">
    <property type="match status" value="1"/>
</dbReference>
<evidence type="ECO:0000313" key="2">
    <source>
        <dbReference type="Proteomes" id="UP000297714"/>
    </source>
</evidence>
<organism evidence="1 2">
    <name type="scientific">Caproiciproducens galactitolivorans</name>
    <dbReference type="NCBI Taxonomy" id="642589"/>
    <lineage>
        <taxon>Bacteria</taxon>
        <taxon>Bacillati</taxon>
        <taxon>Bacillota</taxon>
        <taxon>Clostridia</taxon>
        <taxon>Eubacteriales</taxon>
        <taxon>Acutalibacteraceae</taxon>
        <taxon>Caproiciproducens</taxon>
    </lineage>
</organism>
<dbReference type="InterPro" id="IPR012674">
    <property type="entry name" value="Calycin"/>
</dbReference>
<dbReference type="RefSeq" id="WP_135660476.1">
    <property type="nucleotide sequence ID" value="NZ_JAJUFJ010000009.1"/>
</dbReference>
<dbReference type="InterPro" id="IPR015231">
    <property type="entry name" value="DUF1934"/>
</dbReference>
<comment type="caution">
    <text evidence="1">The sequence shown here is derived from an EMBL/GenBank/DDBJ whole genome shotgun (WGS) entry which is preliminary data.</text>
</comment>
<reference evidence="1 2" key="1">
    <citation type="submission" date="2019-04" db="EMBL/GenBank/DDBJ databases">
        <authorList>
            <person name="Poehlein A."/>
            <person name="Bengelsdorf F.R."/>
            <person name="Duerre P."/>
            <person name="Daniel R."/>
        </authorList>
    </citation>
    <scope>NUCLEOTIDE SEQUENCE [LARGE SCALE GENOMIC DNA]</scope>
    <source>
        <strain evidence="1 2">BS-1</strain>
    </source>
</reference>